<dbReference type="OrthoDB" id="5797290at2"/>
<evidence type="ECO:0000256" key="1">
    <source>
        <dbReference type="ARBA" id="ARBA00004370"/>
    </source>
</evidence>
<reference evidence="7 8" key="1">
    <citation type="journal article" date="2015" name="Genome Announc.">
        <title>Complete Genome Sequence of Cupriavidus basilensis 4G11, Isolated from the Oak Ridge Field Research Center Site.</title>
        <authorList>
            <person name="Ray J."/>
            <person name="Waters R.J."/>
            <person name="Skerker J.M."/>
            <person name="Kuehl J.V."/>
            <person name="Price M.N."/>
            <person name="Huang J."/>
            <person name="Chakraborty R."/>
            <person name="Arkin A.P."/>
            <person name="Deutschbauer A."/>
        </authorList>
    </citation>
    <scope>NUCLEOTIDE SEQUENCE [LARGE SCALE GENOMIC DNA]</scope>
    <source>
        <strain evidence="7">4G11</strain>
    </source>
</reference>
<proteinExistence type="predicted"/>
<feature type="transmembrane region" description="Helical" evidence="5">
    <location>
        <begin position="56"/>
        <end position="79"/>
    </location>
</feature>
<evidence type="ECO:0000256" key="2">
    <source>
        <dbReference type="ARBA" id="ARBA00022692"/>
    </source>
</evidence>
<comment type="subcellular location">
    <subcellularLocation>
        <location evidence="1">Membrane</location>
    </subcellularLocation>
</comment>
<dbReference type="InterPro" id="IPR025423">
    <property type="entry name" value="TMEM205-like"/>
</dbReference>
<keyword evidence="3 5" id="KW-1133">Transmembrane helix</keyword>
<evidence type="ECO:0000256" key="3">
    <source>
        <dbReference type="ARBA" id="ARBA00022989"/>
    </source>
</evidence>
<evidence type="ECO:0000256" key="5">
    <source>
        <dbReference type="SAM" id="Phobius"/>
    </source>
</evidence>
<evidence type="ECO:0000259" key="6">
    <source>
        <dbReference type="Pfam" id="PF13664"/>
    </source>
</evidence>
<protein>
    <submittedName>
        <fullName evidence="7">Putative transmembrane protein</fullName>
    </submittedName>
</protein>
<name>A0A0C4YB72_9BURK</name>
<feature type="transmembrane region" description="Helical" evidence="5">
    <location>
        <begin position="16"/>
        <end position="36"/>
    </location>
</feature>
<keyword evidence="8" id="KW-1185">Reference proteome</keyword>
<keyword evidence="2 5" id="KW-0812">Transmembrane</keyword>
<evidence type="ECO:0000313" key="7">
    <source>
        <dbReference type="EMBL" id="AJG20120.1"/>
    </source>
</evidence>
<accession>A0A0C4YB72</accession>
<dbReference type="Proteomes" id="UP000031843">
    <property type="component" value="Chromosome main"/>
</dbReference>
<evidence type="ECO:0000256" key="4">
    <source>
        <dbReference type="ARBA" id="ARBA00023136"/>
    </source>
</evidence>
<feature type="transmembrane region" description="Helical" evidence="5">
    <location>
        <begin position="91"/>
        <end position="111"/>
    </location>
</feature>
<feature type="transmembrane region" description="Helical" evidence="5">
    <location>
        <begin position="143"/>
        <end position="161"/>
    </location>
</feature>
<dbReference type="EMBL" id="CP010536">
    <property type="protein sequence ID" value="AJG20120.1"/>
    <property type="molecule type" value="Genomic_DNA"/>
</dbReference>
<sequence length="167" mass="18134">MFSSSYSSLPPLPHRIFLLLTVVWAGSLWTVGYMVAPTLFSVLPSRETAGLIAGQLFRTEAILGVVVGVLQLALCNLMIRRGAGRYRGLRWLVLGMLLCVLAGYFGIQPFMENLKEKATALGMGVSESPYKGQFGMLHGVSSVFYLVHSLLALVTVWRAAAPRSAGE</sequence>
<gene>
    <name evidence="7" type="ORF">RR42_m2740</name>
</gene>
<dbReference type="RefSeq" id="WP_043347610.1">
    <property type="nucleotide sequence ID" value="NZ_CP010536.1"/>
</dbReference>
<dbReference type="GO" id="GO:0016020">
    <property type="term" value="C:membrane"/>
    <property type="evidence" value="ECO:0007669"/>
    <property type="project" value="UniProtKB-SubCell"/>
</dbReference>
<organism evidence="7 8">
    <name type="scientific">Cupriavidus basilensis</name>
    <dbReference type="NCBI Taxonomy" id="68895"/>
    <lineage>
        <taxon>Bacteria</taxon>
        <taxon>Pseudomonadati</taxon>
        <taxon>Pseudomonadota</taxon>
        <taxon>Betaproteobacteria</taxon>
        <taxon>Burkholderiales</taxon>
        <taxon>Burkholderiaceae</taxon>
        <taxon>Cupriavidus</taxon>
    </lineage>
</organism>
<dbReference type="AlphaFoldDB" id="A0A0C4YB72"/>
<feature type="domain" description="TMEM205-like" evidence="6">
    <location>
        <begin position="19"/>
        <end position="118"/>
    </location>
</feature>
<evidence type="ECO:0000313" key="8">
    <source>
        <dbReference type="Proteomes" id="UP000031843"/>
    </source>
</evidence>
<dbReference type="KEGG" id="cbw:RR42_m2740"/>
<dbReference type="Pfam" id="PF13664">
    <property type="entry name" value="DUF4149"/>
    <property type="match status" value="1"/>
</dbReference>
<keyword evidence="4 5" id="KW-0472">Membrane</keyword>
<dbReference type="STRING" id="68895.RR42_m2740"/>